<accession>A0A1W1E4V2</accession>
<gene>
    <name evidence="1" type="ORF">MNB_SUP05-SYMBIONT-5-184</name>
</gene>
<dbReference type="EMBL" id="FPHZ01000193">
    <property type="protein sequence ID" value="SFV88994.1"/>
    <property type="molecule type" value="Genomic_DNA"/>
</dbReference>
<name>A0A1W1E4V2_9ZZZZ</name>
<reference evidence="1" key="1">
    <citation type="submission" date="2016-10" db="EMBL/GenBank/DDBJ databases">
        <authorList>
            <person name="de Groot N.N."/>
        </authorList>
    </citation>
    <scope>NUCLEOTIDE SEQUENCE</scope>
</reference>
<proteinExistence type="predicted"/>
<dbReference type="AlphaFoldDB" id="A0A1W1E4V2"/>
<protein>
    <submittedName>
        <fullName evidence="1">Uncharacterized protein</fullName>
    </submittedName>
</protein>
<sequence>MFDIFDDKYEKLLPQGIELTRDEIGTIKVLEGVYGIHAAIDVVTAFRFKNKEDIADAKFMLAPGIQEAQETLEHVDSQDIKALLDGAGISINKYAAQIHAPVRTIRDKMNIHKTQSQLSFAEKYVANVLCYQAMK</sequence>
<evidence type="ECO:0000313" key="1">
    <source>
        <dbReference type="EMBL" id="SFV88994.1"/>
    </source>
</evidence>
<organism evidence="1">
    <name type="scientific">hydrothermal vent metagenome</name>
    <dbReference type="NCBI Taxonomy" id="652676"/>
    <lineage>
        <taxon>unclassified sequences</taxon>
        <taxon>metagenomes</taxon>
        <taxon>ecological metagenomes</taxon>
    </lineage>
</organism>